<dbReference type="EMBL" id="BK032724">
    <property type="protein sequence ID" value="DAF56951.1"/>
    <property type="molecule type" value="Genomic_DNA"/>
</dbReference>
<sequence length="146" mass="16984">MKKFLTVLRIIGSRTAKIPRYSDNGFFIAVELSEQLAVGRKVKVNKFSAYSDFYYGIVEDQKFIRKVKDYNNLTNKPAQLTDLFTVEIFGNRHMRYVRLKNRLVEAIKKKELKGVANRAFNNLKNDYLPKSGFLRFSKKCALLASF</sequence>
<evidence type="ECO:0000313" key="1">
    <source>
        <dbReference type="EMBL" id="DAF56951.1"/>
    </source>
</evidence>
<reference evidence="1" key="1">
    <citation type="journal article" date="2021" name="Proc. Natl. Acad. Sci. U.S.A.">
        <title>A Catalog of Tens of Thousands of Viruses from Human Metagenomes Reveals Hidden Associations with Chronic Diseases.</title>
        <authorList>
            <person name="Tisza M.J."/>
            <person name="Buck C.B."/>
        </authorList>
    </citation>
    <scope>NUCLEOTIDE SEQUENCE</scope>
    <source>
        <strain evidence="1">CtiJm4</strain>
    </source>
</reference>
<protein>
    <submittedName>
        <fullName evidence="1">Uncharacterized protein</fullName>
    </submittedName>
</protein>
<organism evidence="1">
    <name type="scientific">Siphoviridae sp. ctiJm4</name>
    <dbReference type="NCBI Taxonomy" id="2827916"/>
    <lineage>
        <taxon>Viruses</taxon>
        <taxon>Duplodnaviria</taxon>
        <taxon>Heunggongvirae</taxon>
        <taxon>Uroviricota</taxon>
        <taxon>Caudoviricetes</taxon>
    </lineage>
</organism>
<accession>A0A8S5T1V7</accession>
<proteinExistence type="predicted"/>
<name>A0A8S5T1V7_9CAUD</name>